<evidence type="ECO:0000256" key="3">
    <source>
        <dbReference type="ARBA" id="ARBA00022692"/>
    </source>
</evidence>
<reference evidence="8 11" key="3">
    <citation type="submission" date="2024-06" db="EMBL/GenBank/DDBJ databases">
        <title>Draft genome sequence of Helicobacter trogontum NHP16-4001.</title>
        <authorList>
            <person name="Rimbara E."/>
            <person name="Suzuki M."/>
        </authorList>
    </citation>
    <scope>NUCLEOTIDE SEQUENCE [LARGE SCALE GENOMIC DNA]</scope>
    <source>
        <strain evidence="8 11">NHP16-4001</strain>
    </source>
</reference>
<dbReference type="Proteomes" id="UP001562457">
    <property type="component" value="Unassembled WGS sequence"/>
</dbReference>
<dbReference type="PRINTS" id="PR00176">
    <property type="entry name" value="NANEUSMPORT"/>
</dbReference>
<evidence type="ECO:0000256" key="5">
    <source>
        <dbReference type="ARBA" id="ARBA00023136"/>
    </source>
</evidence>
<reference evidence="9 10" key="1">
    <citation type="journal article" date="2014" name="Genome Announc.">
        <title>Draft genome sequences of eight enterohepatic helicobacter species isolated from both laboratory and wild rodents.</title>
        <authorList>
            <person name="Sheh A."/>
            <person name="Shen Z."/>
            <person name="Fox J.G."/>
        </authorList>
    </citation>
    <scope>NUCLEOTIDE SEQUENCE [LARGE SCALE GENOMIC DNA]</scope>
    <source>
        <strain evidence="9 10">ATCC 49310</strain>
    </source>
</reference>
<comment type="subcellular location">
    <subcellularLocation>
        <location evidence="1">Membrane</location>
        <topology evidence="1">Multi-pass membrane protein</topology>
    </subcellularLocation>
</comment>
<feature type="transmembrane region" description="Helical" evidence="7">
    <location>
        <begin position="209"/>
        <end position="233"/>
    </location>
</feature>
<dbReference type="SUPFAM" id="SSF161070">
    <property type="entry name" value="SNF-like"/>
    <property type="match status" value="1"/>
</dbReference>
<organism evidence="9 10">
    <name type="scientific">Helicobacter trogontum</name>
    <dbReference type="NCBI Taxonomy" id="50960"/>
    <lineage>
        <taxon>Bacteria</taxon>
        <taxon>Pseudomonadati</taxon>
        <taxon>Campylobacterota</taxon>
        <taxon>Epsilonproteobacteria</taxon>
        <taxon>Campylobacterales</taxon>
        <taxon>Helicobacteraceae</taxon>
        <taxon>Helicobacter</taxon>
    </lineage>
</organism>
<dbReference type="PANTHER" id="PTHR42948:SF1">
    <property type="entry name" value="TRANSPORTER"/>
    <property type="match status" value="1"/>
</dbReference>
<keyword evidence="5 7" id="KW-0472">Membrane</keyword>
<name>A0A4U8THC6_9HELI</name>
<dbReference type="InterPro" id="IPR047218">
    <property type="entry name" value="YocR/YhdH-like"/>
</dbReference>
<dbReference type="CDD" id="cd10336">
    <property type="entry name" value="SLC6sbd_Tyt1-Like"/>
    <property type="match status" value="1"/>
</dbReference>
<evidence type="ECO:0000313" key="11">
    <source>
        <dbReference type="Proteomes" id="UP001562457"/>
    </source>
</evidence>
<feature type="transmembrane region" description="Helical" evidence="7">
    <location>
        <begin position="245"/>
        <end position="267"/>
    </location>
</feature>
<feature type="compositionally biased region" description="Basic and acidic residues" evidence="6">
    <location>
        <begin position="462"/>
        <end position="471"/>
    </location>
</feature>
<dbReference type="PROSITE" id="PS50267">
    <property type="entry name" value="NA_NEUROTRAN_SYMP_3"/>
    <property type="match status" value="1"/>
</dbReference>
<comment type="caution">
    <text evidence="9">The sequence shown here is derived from an EMBL/GenBank/DDBJ whole genome shotgun (WGS) entry which is preliminary data.</text>
</comment>
<dbReference type="AlphaFoldDB" id="A0A4U8THC6"/>
<evidence type="ECO:0000256" key="6">
    <source>
        <dbReference type="SAM" id="MobiDB-lite"/>
    </source>
</evidence>
<dbReference type="InterPro" id="IPR000175">
    <property type="entry name" value="Na/ntran_symport"/>
</dbReference>
<dbReference type="EMBL" id="BAAFHN010000011">
    <property type="protein sequence ID" value="GAB0172671.1"/>
    <property type="molecule type" value="Genomic_DNA"/>
</dbReference>
<evidence type="ECO:0000313" key="8">
    <source>
        <dbReference type="EMBL" id="GAB0172671.1"/>
    </source>
</evidence>
<evidence type="ECO:0000313" key="10">
    <source>
        <dbReference type="Proteomes" id="UP000029861"/>
    </source>
</evidence>
<feature type="transmembrane region" description="Helical" evidence="7">
    <location>
        <begin position="419"/>
        <end position="441"/>
    </location>
</feature>
<dbReference type="InterPro" id="IPR037272">
    <property type="entry name" value="SNS_sf"/>
</dbReference>
<dbReference type="PANTHER" id="PTHR42948">
    <property type="entry name" value="TRANSPORTER"/>
    <property type="match status" value="1"/>
</dbReference>
<dbReference type="NCBIfam" id="NF037979">
    <property type="entry name" value="Na_transp"/>
    <property type="match status" value="1"/>
</dbReference>
<protein>
    <submittedName>
        <fullName evidence="8">Sodium- and chloride-dependent transporter</fullName>
    </submittedName>
    <submittedName>
        <fullName evidence="9">Sodium-dependent transporter</fullName>
    </submittedName>
</protein>
<feature type="transmembrane region" description="Helical" evidence="7">
    <location>
        <begin position="377"/>
        <end position="399"/>
    </location>
</feature>
<feature type="transmembrane region" description="Helical" evidence="7">
    <location>
        <begin position="7"/>
        <end position="25"/>
    </location>
</feature>
<dbReference type="GO" id="GO:0016020">
    <property type="term" value="C:membrane"/>
    <property type="evidence" value="ECO:0007669"/>
    <property type="project" value="UniProtKB-SubCell"/>
</dbReference>
<feature type="transmembrane region" description="Helical" evidence="7">
    <location>
        <begin position="135"/>
        <end position="154"/>
    </location>
</feature>
<dbReference type="EMBL" id="JRPK02000002">
    <property type="protein sequence ID" value="TLD99483.1"/>
    <property type="molecule type" value="Genomic_DNA"/>
</dbReference>
<proteinExistence type="predicted"/>
<keyword evidence="11" id="KW-1185">Reference proteome</keyword>
<dbReference type="Proteomes" id="UP000029861">
    <property type="component" value="Unassembled WGS sequence"/>
</dbReference>
<keyword evidence="3 7" id="KW-0812">Transmembrane</keyword>
<dbReference type="Gene3D" id="1.20.1740.10">
    <property type="entry name" value="Amino acid/polyamine transporter I"/>
    <property type="match status" value="1"/>
</dbReference>
<gene>
    <name evidence="9" type="ORF">LS80_000965</name>
    <name evidence="8" type="ORF">NHP164001_06850</name>
</gene>
<evidence type="ECO:0000313" key="9">
    <source>
        <dbReference type="EMBL" id="TLD99483.1"/>
    </source>
</evidence>
<keyword evidence="4 7" id="KW-1133">Transmembrane helix</keyword>
<evidence type="ECO:0000256" key="7">
    <source>
        <dbReference type="SAM" id="Phobius"/>
    </source>
</evidence>
<dbReference type="RefSeq" id="WP_034317722.1">
    <property type="nucleotide sequence ID" value="NZ_BAAFHN010000011.1"/>
</dbReference>
<dbReference type="Pfam" id="PF00209">
    <property type="entry name" value="SNF"/>
    <property type="match status" value="2"/>
</dbReference>
<dbReference type="STRING" id="50960.LS81_06990"/>
<feature type="transmembrane region" description="Helical" evidence="7">
    <location>
        <begin position="336"/>
        <end position="357"/>
    </location>
</feature>
<reference evidence="9" key="2">
    <citation type="submission" date="2018-04" db="EMBL/GenBank/DDBJ databases">
        <authorList>
            <person name="Sheh A."/>
            <person name="Shen Z."/>
            <person name="Mannion A.J."/>
            <person name="Fox J.G."/>
        </authorList>
    </citation>
    <scope>NUCLEOTIDE SEQUENCE</scope>
    <source>
        <strain evidence="9">ATCC 49310</strain>
    </source>
</reference>
<feature type="region of interest" description="Disordered" evidence="6">
    <location>
        <begin position="452"/>
        <end position="471"/>
    </location>
</feature>
<keyword evidence="2" id="KW-0813">Transport</keyword>
<evidence type="ECO:0000256" key="2">
    <source>
        <dbReference type="ARBA" id="ARBA00022448"/>
    </source>
</evidence>
<accession>A0A4U8THC6</accession>
<feature type="transmembrane region" description="Helical" evidence="7">
    <location>
        <begin position="166"/>
        <end position="189"/>
    </location>
</feature>
<evidence type="ECO:0000256" key="1">
    <source>
        <dbReference type="ARBA" id="ARBA00004141"/>
    </source>
</evidence>
<feature type="transmembrane region" description="Helical" evidence="7">
    <location>
        <begin position="82"/>
        <end position="115"/>
    </location>
</feature>
<sequence>MNFSKIGFIMATLGSSIGLGHIWRFPTMAGQNGGGAFILLFLVISVVIGVSMLISEMLVGNRTRKNAQDAFYELDESSHKRWHWVGLTIVGGPIILTFYCIVLGWVVYYLGAISFHLPTNMSDSKILFENLTQNITAQVISFAIVMILTAYFVAKGVKSGIEKLNFVLMPLLFIIFFGLLIYAMTLPSFDKSVNFMFAIDFSKITSKVLIEAMGQVFFSLSLGIGIIVTYAAFTEKKQNLFSAAMWVLIPGIIISIVAGLMIFTFVFEYGTAKDVGEGTGLVFKTLPVLFGKMGSIGSVICVLFMIGLGFAGLSSTISLLEPAVKWLEDKTGKNRVMLSWGVSLVIFLVGFVLILSLNEGYKELTIAGKNLFKWMDWLSANIIMTLGGLLATIFVGYAIKTEHLREWTSHYFTPIMFKFWLFAIRVLAPLMVGAIFIYNIYDLLNPKPAEHTKAPQQQEQNVHNKDQTDQH</sequence>
<feature type="transmembrane region" description="Helical" evidence="7">
    <location>
        <begin position="296"/>
        <end position="324"/>
    </location>
</feature>
<evidence type="ECO:0000256" key="4">
    <source>
        <dbReference type="ARBA" id="ARBA00022989"/>
    </source>
</evidence>
<feature type="transmembrane region" description="Helical" evidence="7">
    <location>
        <begin position="37"/>
        <end position="61"/>
    </location>
</feature>